<dbReference type="Gene3D" id="3.80.10.10">
    <property type="entry name" value="Ribonuclease Inhibitor"/>
    <property type="match status" value="2"/>
</dbReference>
<name>A0A9J6HB19_HAELO</name>
<evidence type="ECO:0000313" key="1">
    <source>
        <dbReference type="EMBL" id="KAH9384048.1"/>
    </source>
</evidence>
<dbReference type="InterPro" id="IPR032675">
    <property type="entry name" value="LRR_dom_sf"/>
</dbReference>
<dbReference type="EMBL" id="JABSTR010001492">
    <property type="protein sequence ID" value="KAH9384048.1"/>
    <property type="molecule type" value="Genomic_DNA"/>
</dbReference>
<reference evidence="1 2" key="1">
    <citation type="journal article" date="2020" name="Cell">
        <title>Large-Scale Comparative Analyses of Tick Genomes Elucidate Their Genetic Diversity and Vector Capacities.</title>
        <authorList>
            <consortium name="Tick Genome and Microbiome Consortium (TIGMIC)"/>
            <person name="Jia N."/>
            <person name="Wang J."/>
            <person name="Shi W."/>
            <person name="Du L."/>
            <person name="Sun Y."/>
            <person name="Zhan W."/>
            <person name="Jiang J.F."/>
            <person name="Wang Q."/>
            <person name="Zhang B."/>
            <person name="Ji P."/>
            <person name="Bell-Sakyi L."/>
            <person name="Cui X.M."/>
            <person name="Yuan T.T."/>
            <person name="Jiang B.G."/>
            <person name="Yang W.F."/>
            <person name="Lam T.T."/>
            <person name="Chang Q.C."/>
            <person name="Ding S.J."/>
            <person name="Wang X.J."/>
            <person name="Zhu J.G."/>
            <person name="Ruan X.D."/>
            <person name="Zhao L."/>
            <person name="Wei J.T."/>
            <person name="Ye R.Z."/>
            <person name="Que T.C."/>
            <person name="Du C.H."/>
            <person name="Zhou Y.H."/>
            <person name="Cheng J.X."/>
            <person name="Dai P.F."/>
            <person name="Guo W.B."/>
            <person name="Han X.H."/>
            <person name="Huang E.J."/>
            <person name="Li L.F."/>
            <person name="Wei W."/>
            <person name="Gao Y.C."/>
            <person name="Liu J.Z."/>
            <person name="Shao H.Z."/>
            <person name="Wang X."/>
            <person name="Wang C.C."/>
            <person name="Yang T.C."/>
            <person name="Huo Q.B."/>
            <person name="Li W."/>
            <person name="Chen H.Y."/>
            <person name="Chen S.E."/>
            <person name="Zhou L.G."/>
            <person name="Ni X.B."/>
            <person name="Tian J.H."/>
            <person name="Sheng Y."/>
            <person name="Liu T."/>
            <person name="Pan Y.S."/>
            <person name="Xia L.Y."/>
            <person name="Li J."/>
            <person name="Zhao F."/>
            <person name="Cao W.C."/>
        </authorList>
    </citation>
    <scope>NUCLEOTIDE SEQUENCE [LARGE SCALE GENOMIC DNA]</scope>
    <source>
        <strain evidence="1">HaeL-2018</strain>
    </source>
</reference>
<gene>
    <name evidence="1" type="ORF">HPB48_026030</name>
</gene>
<dbReference type="VEuPathDB" id="VectorBase:HLOH_049049"/>
<dbReference type="PANTHER" id="PTHR47679:SF2">
    <property type="entry name" value="C-TERMINAL OF ROC (COR) DOMAIN-CONTAINING PROTEIN"/>
    <property type="match status" value="1"/>
</dbReference>
<dbReference type="Proteomes" id="UP000821853">
    <property type="component" value="Unassembled WGS sequence"/>
</dbReference>
<dbReference type="Pfam" id="PF13516">
    <property type="entry name" value="LRR_6"/>
    <property type="match status" value="1"/>
</dbReference>
<keyword evidence="2" id="KW-1185">Reference proteome</keyword>
<organism evidence="1 2">
    <name type="scientific">Haemaphysalis longicornis</name>
    <name type="common">Bush tick</name>
    <dbReference type="NCBI Taxonomy" id="44386"/>
    <lineage>
        <taxon>Eukaryota</taxon>
        <taxon>Metazoa</taxon>
        <taxon>Ecdysozoa</taxon>
        <taxon>Arthropoda</taxon>
        <taxon>Chelicerata</taxon>
        <taxon>Arachnida</taxon>
        <taxon>Acari</taxon>
        <taxon>Parasitiformes</taxon>
        <taxon>Ixodida</taxon>
        <taxon>Ixodoidea</taxon>
        <taxon>Ixodidae</taxon>
        <taxon>Haemaphysalinae</taxon>
        <taxon>Haemaphysalis</taxon>
    </lineage>
</organism>
<sequence>MAAYCGTSDEDALSDSVCDAVTTDAWKGQLDFDRACSGPEQRCWLSTELTPWNRVMHGLAFELVELRPGKLCLRPTPQDDGDRDRGTVDAEASFLVSWLLQHHPCIDELKVAPSVHFQGTGVKKTSFPIRLRPAGVSGSFRTIRGLEVGTNGSCLIISAREALAKAQYHFNNKKPTRHSLYELEDLEAVGGLVRLKFVALREIEPVYFAKLAKLLRRNPNSIKRLEISLRNLPRQVNHALGYLFSCESLMISSYNDDGHRASLPSMKPVARLLHSSTALKELSITPVANRTQISAIAKELETNTSLAKLDLRMADSRCSPKALFTALQVNTTLKELQVRDCRISGECGQALALLLQKNTGLRLLYIKDSVISASTLAVLVTALTRNTTLESLQLSSGVLPKNGIVELCKVLRINKTLKKLQFTNLECPKKFRAALARQLARDDCYNRVQLPWIERDLPGLTAALTSAFAGFEELHLSGIHCMSEAGLKQLFDALPPTSVSVL</sequence>
<comment type="caution">
    <text evidence="1">The sequence shown here is derived from an EMBL/GenBank/DDBJ whole genome shotgun (WGS) entry which is preliminary data.</text>
</comment>
<dbReference type="AlphaFoldDB" id="A0A9J6HB19"/>
<dbReference type="PANTHER" id="PTHR47679">
    <property type="entry name" value="PROTEIN TORNADO 1"/>
    <property type="match status" value="1"/>
</dbReference>
<proteinExistence type="predicted"/>
<dbReference type="SUPFAM" id="SSF52047">
    <property type="entry name" value="RNI-like"/>
    <property type="match status" value="1"/>
</dbReference>
<dbReference type="OrthoDB" id="272549at2759"/>
<evidence type="ECO:0000313" key="2">
    <source>
        <dbReference type="Proteomes" id="UP000821853"/>
    </source>
</evidence>
<accession>A0A9J6HB19</accession>
<dbReference type="InterPro" id="IPR001611">
    <property type="entry name" value="Leu-rich_rpt"/>
</dbReference>
<dbReference type="SMART" id="SM00368">
    <property type="entry name" value="LRR_RI"/>
    <property type="match status" value="2"/>
</dbReference>
<protein>
    <submittedName>
        <fullName evidence="1">Uncharacterized protein</fullName>
    </submittedName>
</protein>